<accession>A0A081A6D9</accession>
<reference evidence="1 2" key="1">
    <citation type="submission" date="2013-11" db="EMBL/GenBank/DDBJ databases">
        <title>The Genome Sequence of Phytophthora parasitica P1976.</title>
        <authorList>
            <consortium name="The Broad Institute Genomics Platform"/>
            <person name="Russ C."/>
            <person name="Tyler B."/>
            <person name="Panabieres F."/>
            <person name="Shan W."/>
            <person name="Tripathy S."/>
            <person name="Grunwald N."/>
            <person name="Machado M."/>
            <person name="Johnson C.S."/>
            <person name="Walker B."/>
            <person name="Young S."/>
            <person name="Zeng Q."/>
            <person name="Gargeya S."/>
            <person name="Fitzgerald M."/>
            <person name="Haas B."/>
            <person name="Abouelleil A."/>
            <person name="Allen A.W."/>
            <person name="Alvarado L."/>
            <person name="Arachchi H.M."/>
            <person name="Berlin A.M."/>
            <person name="Chapman S.B."/>
            <person name="Gainer-Dewar J."/>
            <person name="Goldberg J."/>
            <person name="Griggs A."/>
            <person name="Gujja S."/>
            <person name="Hansen M."/>
            <person name="Howarth C."/>
            <person name="Imamovic A."/>
            <person name="Ireland A."/>
            <person name="Larimer J."/>
            <person name="McCowan C."/>
            <person name="Murphy C."/>
            <person name="Pearson M."/>
            <person name="Poon T.W."/>
            <person name="Priest M."/>
            <person name="Roberts A."/>
            <person name="Saif S."/>
            <person name="Shea T."/>
            <person name="Sisk P."/>
            <person name="Sykes S."/>
            <person name="Wortman J."/>
            <person name="Nusbaum C."/>
            <person name="Birren B."/>
        </authorList>
    </citation>
    <scope>NUCLEOTIDE SEQUENCE [LARGE SCALE GENOMIC DNA]</scope>
    <source>
        <strain evidence="1 2">P1976</strain>
    </source>
</reference>
<dbReference type="EMBL" id="ANJA01001798">
    <property type="protein sequence ID" value="ETO74450.1"/>
    <property type="molecule type" value="Genomic_DNA"/>
</dbReference>
<comment type="caution">
    <text evidence="1">The sequence shown here is derived from an EMBL/GenBank/DDBJ whole genome shotgun (WGS) entry which is preliminary data.</text>
</comment>
<evidence type="ECO:0000313" key="1">
    <source>
        <dbReference type="EMBL" id="ETO74450.1"/>
    </source>
</evidence>
<dbReference type="OrthoDB" id="69505at2759"/>
<dbReference type="Proteomes" id="UP000028582">
    <property type="component" value="Unassembled WGS sequence"/>
</dbReference>
<name>A0A081A6D9_PHYNI</name>
<dbReference type="AlphaFoldDB" id="A0A081A6D9"/>
<evidence type="ECO:0000313" key="2">
    <source>
        <dbReference type="Proteomes" id="UP000028582"/>
    </source>
</evidence>
<sequence length="102" mass="11516">MAVRRINDAIRHLDRSQVENSLTPPPPDGSDGVTFELCDATQADWNHYVQSEQQSMRSRWMVWLDDRILIVELRGGLHEGVGMGIRGRDDKCNRNGSDPLGV</sequence>
<proteinExistence type="predicted"/>
<gene>
    <name evidence="1" type="ORF">F444_09796</name>
</gene>
<organism evidence="1 2">
    <name type="scientific">Phytophthora nicotianae P1976</name>
    <dbReference type="NCBI Taxonomy" id="1317066"/>
    <lineage>
        <taxon>Eukaryota</taxon>
        <taxon>Sar</taxon>
        <taxon>Stramenopiles</taxon>
        <taxon>Oomycota</taxon>
        <taxon>Peronosporomycetes</taxon>
        <taxon>Peronosporales</taxon>
        <taxon>Peronosporaceae</taxon>
        <taxon>Phytophthora</taxon>
    </lineage>
</organism>
<protein>
    <submittedName>
        <fullName evidence="1">Uncharacterized protein</fullName>
    </submittedName>
</protein>